<comment type="caution">
    <text evidence="2">The sequence shown here is derived from an EMBL/GenBank/DDBJ whole genome shotgun (WGS) entry which is preliminary data.</text>
</comment>
<protein>
    <submittedName>
        <fullName evidence="2">Uncharacterized protein</fullName>
    </submittedName>
</protein>
<accession>A0ABQ2JQ71</accession>
<name>A0ABQ2JQ71_9ACTN</name>
<organism evidence="2 3">
    <name type="scientific">Streptomyces kronopolitis</name>
    <dbReference type="NCBI Taxonomy" id="1612435"/>
    <lineage>
        <taxon>Bacteria</taxon>
        <taxon>Bacillati</taxon>
        <taxon>Actinomycetota</taxon>
        <taxon>Actinomycetes</taxon>
        <taxon>Kitasatosporales</taxon>
        <taxon>Streptomycetaceae</taxon>
        <taxon>Streptomyces</taxon>
    </lineage>
</organism>
<evidence type="ECO:0000313" key="3">
    <source>
        <dbReference type="Proteomes" id="UP000600080"/>
    </source>
</evidence>
<keyword evidence="1" id="KW-0812">Transmembrane</keyword>
<dbReference type="Proteomes" id="UP000600080">
    <property type="component" value="Unassembled WGS sequence"/>
</dbReference>
<dbReference type="EMBL" id="BMND01000018">
    <property type="protein sequence ID" value="GGN51178.1"/>
    <property type="molecule type" value="Genomic_DNA"/>
</dbReference>
<dbReference type="GeneID" id="301549828"/>
<reference evidence="3" key="1">
    <citation type="journal article" date="2019" name="Int. J. Syst. Evol. Microbiol.">
        <title>The Global Catalogue of Microorganisms (GCM) 10K type strain sequencing project: providing services to taxonomists for standard genome sequencing and annotation.</title>
        <authorList>
            <consortium name="The Broad Institute Genomics Platform"/>
            <consortium name="The Broad Institute Genome Sequencing Center for Infectious Disease"/>
            <person name="Wu L."/>
            <person name="Ma J."/>
        </authorList>
    </citation>
    <scope>NUCLEOTIDE SEQUENCE [LARGE SCALE GENOMIC DNA]</scope>
    <source>
        <strain evidence="3">CGMCC 4.7323</strain>
    </source>
</reference>
<gene>
    <name evidence="2" type="ORF">GCM10012285_41000</name>
</gene>
<sequence length="179" mass="19493">MRPATHYGRERTFTSIVTLGAAALCAVTLSLAGIFLTDEQNEDPENDNEVQARFLSDLSTLRPSSERVVRTGESQTGIPVTLRFQQPGDTTGDRISFRCHGTGQATTTVTFPNGDKHSYPLLSCGATIASVAISKDAVITIQPSNEESRILWAIVRVQQNATHPSSCDLRSGQPHRHRC</sequence>
<dbReference type="RefSeq" id="WP_189100158.1">
    <property type="nucleotide sequence ID" value="NZ_BMND01000018.1"/>
</dbReference>
<evidence type="ECO:0000256" key="1">
    <source>
        <dbReference type="SAM" id="Phobius"/>
    </source>
</evidence>
<feature type="transmembrane region" description="Helical" evidence="1">
    <location>
        <begin position="12"/>
        <end position="36"/>
    </location>
</feature>
<proteinExistence type="predicted"/>
<keyword evidence="3" id="KW-1185">Reference proteome</keyword>
<keyword evidence="1" id="KW-1133">Transmembrane helix</keyword>
<evidence type="ECO:0000313" key="2">
    <source>
        <dbReference type="EMBL" id="GGN51178.1"/>
    </source>
</evidence>
<keyword evidence="1" id="KW-0472">Membrane</keyword>